<proteinExistence type="inferred from homology"/>
<comment type="caution">
    <text evidence="3">The sequence shown here is derived from an EMBL/GenBank/DDBJ whole genome shotgun (WGS) entry which is preliminary data.</text>
</comment>
<accession>A0A8H4W9V5</accession>
<dbReference type="AlphaFoldDB" id="A0A8H4W9V5"/>
<dbReference type="EMBL" id="JAAMPI010000076">
    <property type="protein sequence ID" value="KAF4636209.1"/>
    <property type="molecule type" value="Genomic_DNA"/>
</dbReference>
<dbReference type="OrthoDB" id="3687641at2759"/>
<evidence type="ECO:0000313" key="3">
    <source>
        <dbReference type="EMBL" id="KAF4636209.1"/>
    </source>
</evidence>
<protein>
    <submittedName>
        <fullName evidence="3">Uncharacterized protein</fullName>
    </submittedName>
</protein>
<organism evidence="3 4">
    <name type="scientific">Cudoniella acicularis</name>
    <dbReference type="NCBI Taxonomy" id="354080"/>
    <lineage>
        <taxon>Eukaryota</taxon>
        <taxon>Fungi</taxon>
        <taxon>Dikarya</taxon>
        <taxon>Ascomycota</taxon>
        <taxon>Pezizomycotina</taxon>
        <taxon>Leotiomycetes</taxon>
        <taxon>Helotiales</taxon>
        <taxon>Tricladiaceae</taxon>
        <taxon>Cudoniella</taxon>
    </lineage>
</organism>
<evidence type="ECO:0000256" key="2">
    <source>
        <dbReference type="ARBA" id="ARBA00035112"/>
    </source>
</evidence>
<evidence type="ECO:0000256" key="1">
    <source>
        <dbReference type="ARBA" id="ARBA00004685"/>
    </source>
</evidence>
<comment type="similarity">
    <text evidence="2">Belongs to the ustYa family.</text>
</comment>
<gene>
    <name evidence="3" type="ORF">G7Y89_g1861</name>
</gene>
<dbReference type="GO" id="GO:0043386">
    <property type="term" value="P:mycotoxin biosynthetic process"/>
    <property type="evidence" value="ECO:0007669"/>
    <property type="project" value="InterPro"/>
</dbReference>
<reference evidence="3 4" key="1">
    <citation type="submission" date="2020-03" db="EMBL/GenBank/DDBJ databases">
        <title>Draft Genome Sequence of Cudoniella acicularis.</title>
        <authorList>
            <person name="Buettner E."/>
            <person name="Kellner H."/>
        </authorList>
    </citation>
    <scope>NUCLEOTIDE SEQUENCE [LARGE SCALE GENOMIC DNA]</scope>
    <source>
        <strain evidence="3 4">DSM 108380</strain>
    </source>
</reference>
<dbReference type="Proteomes" id="UP000566819">
    <property type="component" value="Unassembled WGS sequence"/>
</dbReference>
<name>A0A8H4W9V5_9HELO</name>
<dbReference type="InterPro" id="IPR021765">
    <property type="entry name" value="UstYa-like"/>
</dbReference>
<keyword evidence="4" id="KW-1185">Reference proteome</keyword>
<sequence length="349" mass="40601">MTDITVNGIERHAVRDTTNTGYLYVMHKTKMLGRTTAVPTWVASHNAYMSWLLQLASDDNHSNDGLEKIGFLREVKRRSSRYDFSRGLCSLKTFANVFSWILVTGLTLALIYRPESPGPGCADFGLSRYSPAYNEIEYHDVVFKRGFGAHKDTYSQFQGWPTDEIDQLWDESYENGFSMHIDSATHDRLYNKTMHFPVHGYESTYVVGLDVFHQLHCLNRIRKAFYPRRYNNSMINPDGTIDWAKWMHINHCIESIRQSITCSSDVTANGFDWFPQTHYMRPRLDTVHRCRNFSRIKEFAFERFVPLNNLQSNVEADGKLVDYTGVFPDPEAQENWLIPSDWHHTVDEI</sequence>
<dbReference type="Pfam" id="PF11807">
    <property type="entry name" value="UstYa"/>
    <property type="match status" value="1"/>
</dbReference>
<comment type="pathway">
    <text evidence="1">Mycotoxin biosynthesis.</text>
</comment>
<dbReference type="PANTHER" id="PTHR33365:SF4">
    <property type="entry name" value="CYCLOCHLOROTINE BIOSYNTHESIS PROTEIN O"/>
    <property type="match status" value="1"/>
</dbReference>
<evidence type="ECO:0000313" key="4">
    <source>
        <dbReference type="Proteomes" id="UP000566819"/>
    </source>
</evidence>
<dbReference type="PANTHER" id="PTHR33365">
    <property type="entry name" value="YALI0B05434P"/>
    <property type="match status" value="1"/>
</dbReference>